<feature type="binding site" evidence="13">
    <location>
        <position position="87"/>
    </location>
    <ligand>
        <name>Fe cation</name>
        <dbReference type="ChEBI" id="CHEBI:24875"/>
        <label>1</label>
    </ligand>
</feature>
<gene>
    <name evidence="17" type="ORF">BYL167_LOCUS18142</name>
</gene>
<dbReference type="Gene3D" id="1.10.840.10">
    <property type="entry name" value="Ras guanine-nucleotide exchange factors catalytic domain"/>
    <property type="match status" value="1"/>
</dbReference>
<dbReference type="InterPro" id="IPR007828">
    <property type="entry name" value="Inositol_oxygenase"/>
</dbReference>
<evidence type="ECO:0000256" key="12">
    <source>
        <dbReference type="ARBA" id="ARBA00048271"/>
    </source>
</evidence>
<evidence type="ECO:0000256" key="7">
    <source>
        <dbReference type="ARBA" id="ARBA00022658"/>
    </source>
</evidence>
<comment type="similarity">
    <text evidence="3">Belongs to the myo-inositol oxygenase family.</text>
</comment>
<name>A0A8S2Q305_9BILA</name>
<dbReference type="AlphaFoldDB" id="A0A8S2Q305"/>
<comment type="pathway">
    <text evidence="2">Polyol metabolism; myo-inositol degradation into D-glucuronate; D-glucuronate from myo-inositol: step 1/1.</text>
</comment>
<dbReference type="InterPro" id="IPR036964">
    <property type="entry name" value="RASGEF_cat_dom_sf"/>
</dbReference>
<keyword evidence="8 13" id="KW-0479">Metal-binding</keyword>
<organism evidence="17 18">
    <name type="scientific">Rotaria magnacalcarata</name>
    <dbReference type="NCBI Taxonomy" id="392030"/>
    <lineage>
        <taxon>Eukaryota</taxon>
        <taxon>Metazoa</taxon>
        <taxon>Spiralia</taxon>
        <taxon>Gnathifera</taxon>
        <taxon>Rotifera</taxon>
        <taxon>Eurotatoria</taxon>
        <taxon>Bdelloidea</taxon>
        <taxon>Philodinida</taxon>
        <taxon>Philodinidae</taxon>
        <taxon>Rotaria</taxon>
    </lineage>
</organism>
<feature type="domain" description="Ras-GEF" evidence="15">
    <location>
        <begin position="609"/>
        <end position="867"/>
    </location>
</feature>
<evidence type="ECO:0000256" key="9">
    <source>
        <dbReference type="ARBA" id="ARBA00023002"/>
    </source>
</evidence>
<protein>
    <recommendedName>
        <fullName evidence="5">Inositol oxygenase</fullName>
        <ecNumber evidence="4">1.13.99.1</ecNumber>
    </recommendedName>
    <alternativeName>
        <fullName evidence="11">Myo-inositol oxygenase</fullName>
    </alternativeName>
</protein>
<dbReference type="PROSITE" id="PS50009">
    <property type="entry name" value="RASGEF_CAT"/>
    <property type="match status" value="1"/>
</dbReference>
<evidence type="ECO:0000256" key="13">
    <source>
        <dbReference type="PIRSR" id="PIRSR607828-2"/>
    </source>
</evidence>
<evidence type="ECO:0000256" key="11">
    <source>
        <dbReference type="ARBA" id="ARBA00029668"/>
    </source>
</evidence>
<dbReference type="SMART" id="SM00147">
    <property type="entry name" value="RasGEF"/>
    <property type="match status" value="1"/>
</dbReference>
<proteinExistence type="inferred from homology"/>
<dbReference type="Proteomes" id="UP000681967">
    <property type="component" value="Unassembled WGS sequence"/>
</dbReference>
<dbReference type="Pfam" id="PF05153">
    <property type="entry name" value="MIOX"/>
    <property type="match status" value="1"/>
</dbReference>
<evidence type="ECO:0000256" key="5">
    <source>
        <dbReference type="ARBA" id="ARBA00019269"/>
    </source>
</evidence>
<evidence type="ECO:0000256" key="1">
    <source>
        <dbReference type="ARBA" id="ARBA00004496"/>
    </source>
</evidence>
<dbReference type="InterPro" id="IPR023578">
    <property type="entry name" value="Ras_GEF_dom_sf"/>
</dbReference>
<evidence type="ECO:0000313" key="17">
    <source>
        <dbReference type="EMBL" id="CAF4082258.1"/>
    </source>
</evidence>
<reference evidence="17" key="1">
    <citation type="submission" date="2021-02" db="EMBL/GenBank/DDBJ databases">
        <authorList>
            <person name="Nowell W R."/>
        </authorList>
    </citation>
    <scope>NUCLEOTIDE SEQUENCE</scope>
</reference>
<sequence>MLQAKDSTKVFRLYIDDPTSSYSIIAQRVFNTYKQMHTYQCVDFVRKQHDRWLKFDHGRMKIYDAIMKLNKFVDESDPDVDVPNMYHGFQTAEGLRKAYPDEDWLHLVGLIHDCGKVLALNSEPQWAIVGDTFPVGCQFSDKIVYHKTTFENNPDLNHEIYSTKYGMYTPNCGLEQCLMSWGHDEYLYRVLNNHPACTLPDEGLYIIRYHSFYPWHTGGDYMYLCNETDLRRLELIRRFQKFDLYTKDDNDLPDIDKLESMHQRYGNTFSNSTMSSSNNGVFLGTAREKREKLLRKAYLNQQRNEASGGWKPHTPPPQTINESFPPEFRYFRHPHNSRTHSVDSISSSITNTNATNPINDHQMPRTASQTSLNMHRASPCPSDVSFSYSNPKYFVRTSVFRPSSALATKVPLHYENVIRSSLFDDKQHLGINNDESTFRSPTPGPDFSAAHSDSITLDELIDRLTPTSTSTPEITFLYPALLCCRTYINPILLFNKIAKSIFSNLTRCSSEQRTNLLLNYLSMLIHWTKTFSYDFRTLALMNQLECITSQIVKIDPGFGTNVKLLLSDIMSKLNILDRYEQYLQLIDNEIATRLTTSALTTDIYEQCPCPKEFAHQLTHIELDRLKAIGAEEFIHMRSSDSSSASDSRSTKSSSTTLNAWTYCLEAYVNWSNRLSSFVTTEIIKHLKRHIRVKLLNYFIDAALECFNTGNFNSMMGILGGLNMLPVKRLKKTWSKANRAKLDTLEKYMNPSKNFCIYRSIVKAAMQRAEKHNWQPGMVIIPFLSIFLRDVYFIKVRSPDLIMTNDEHEELNLKKFYILARFISEEFIRCKSSKCSFARYESIINYVVTSPVFSEDSLMAASFECEPPETEHDREQLRSLR</sequence>
<keyword evidence="9" id="KW-0560">Oxidoreductase</keyword>
<evidence type="ECO:0000259" key="16">
    <source>
        <dbReference type="PROSITE" id="PS50212"/>
    </source>
</evidence>
<evidence type="ECO:0000256" key="8">
    <source>
        <dbReference type="ARBA" id="ARBA00022723"/>
    </source>
</evidence>
<comment type="subcellular location">
    <subcellularLocation>
        <location evidence="1">Cytoplasm</location>
    </subcellularLocation>
</comment>
<keyword evidence="10 13" id="KW-0408">Iron</keyword>
<comment type="cofactor">
    <cofactor evidence="13">
        <name>Fe cation</name>
        <dbReference type="ChEBI" id="CHEBI:24875"/>
    </cofactor>
    <text evidence="13">Binds 2 iron ions per subunit.</text>
</comment>
<dbReference type="GO" id="GO:0005506">
    <property type="term" value="F:iron ion binding"/>
    <property type="evidence" value="ECO:0007669"/>
    <property type="project" value="InterPro"/>
</dbReference>
<dbReference type="Pfam" id="PF00617">
    <property type="entry name" value="RasGEF"/>
    <property type="match status" value="1"/>
</dbReference>
<comment type="catalytic activity">
    <reaction evidence="12">
        <text>myo-inositol + O2 = D-glucuronate + H2O + H(+)</text>
        <dbReference type="Rhea" id="RHEA:23696"/>
        <dbReference type="ChEBI" id="CHEBI:15377"/>
        <dbReference type="ChEBI" id="CHEBI:15378"/>
        <dbReference type="ChEBI" id="CHEBI:15379"/>
        <dbReference type="ChEBI" id="CHEBI:17268"/>
        <dbReference type="ChEBI" id="CHEBI:58720"/>
        <dbReference type="EC" id="1.13.99.1"/>
    </reaction>
</comment>
<dbReference type="GO" id="GO:0019310">
    <property type="term" value="P:inositol catabolic process"/>
    <property type="evidence" value="ECO:0007669"/>
    <property type="project" value="InterPro"/>
</dbReference>
<dbReference type="GO" id="GO:0005737">
    <property type="term" value="C:cytoplasm"/>
    <property type="evidence" value="ECO:0007669"/>
    <property type="project" value="UniProtKB-SubCell"/>
</dbReference>
<evidence type="ECO:0000256" key="3">
    <source>
        <dbReference type="ARBA" id="ARBA00005286"/>
    </source>
</evidence>
<dbReference type="Gene3D" id="1.20.870.10">
    <property type="entry name" value="Son of sevenless (SoS) protein Chain: S domain 1"/>
    <property type="match status" value="1"/>
</dbReference>
<dbReference type="GO" id="GO:0005085">
    <property type="term" value="F:guanyl-nucleotide exchange factor activity"/>
    <property type="evidence" value="ECO:0007669"/>
    <property type="project" value="UniProtKB-KW"/>
</dbReference>
<feature type="binding site" evidence="13">
    <location>
        <position position="243"/>
    </location>
    <ligand>
        <name>Fe cation</name>
        <dbReference type="ChEBI" id="CHEBI:24875"/>
        <label>1</label>
    </ligand>
</feature>
<feature type="binding site" evidence="13">
    <location>
        <position position="112"/>
    </location>
    <ligand>
        <name>Fe cation</name>
        <dbReference type="ChEBI" id="CHEBI:24875"/>
        <label>1</label>
    </ligand>
</feature>
<dbReference type="InterPro" id="IPR000651">
    <property type="entry name" value="Ras-like_Gua-exchang_fac_N"/>
</dbReference>
<keyword evidence="7 14" id="KW-0344">Guanine-nucleotide releasing factor</keyword>
<dbReference type="PANTHER" id="PTHR12588:SF0">
    <property type="entry name" value="INOSITOL OXYGENASE"/>
    <property type="match status" value="1"/>
</dbReference>
<dbReference type="EC" id="1.13.99.1" evidence="4"/>
<evidence type="ECO:0000256" key="4">
    <source>
        <dbReference type="ARBA" id="ARBA00011919"/>
    </source>
</evidence>
<keyword evidence="6" id="KW-0963">Cytoplasm</keyword>
<dbReference type="EMBL" id="CAJOBH010007368">
    <property type="protein sequence ID" value="CAF4082258.1"/>
    <property type="molecule type" value="Genomic_DNA"/>
</dbReference>
<dbReference type="PROSITE" id="PS50212">
    <property type="entry name" value="RASGEF_NTER"/>
    <property type="match status" value="1"/>
</dbReference>
<dbReference type="GO" id="GO:0050113">
    <property type="term" value="F:inositol oxygenase activity"/>
    <property type="evidence" value="ECO:0007669"/>
    <property type="project" value="UniProtKB-EC"/>
</dbReference>
<dbReference type="SUPFAM" id="SSF48366">
    <property type="entry name" value="Ras GEF"/>
    <property type="match status" value="1"/>
</dbReference>
<feature type="binding site" evidence="13">
    <location>
        <position position="113"/>
    </location>
    <ligand>
        <name>Fe cation</name>
        <dbReference type="ChEBI" id="CHEBI:24875"/>
        <label>1</label>
    </ligand>
</feature>
<evidence type="ECO:0000256" key="2">
    <source>
        <dbReference type="ARBA" id="ARBA00005167"/>
    </source>
</evidence>
<evidence type="ECO:0000256" key="14">
    <source>
        <dbReference type="PROSITE-ProRule" id="PRU00168"/>
    </source>
</evidence>
<dbReference type="InterPro" id="IPR001895">
    <property type="entry name" value="RASGEF_cat_dom"/>
</dbReference>
<dbReference type="PANTHER" id="PTHR12588">
    <property type="entry name" value="MYOINOSITOL OXYGENASE"/>
    <property type="match status" value="1"/>
</dbReference>
<dbReference type="SUPFAM" id="SSF109604">
    <property type="entry name" value="HD-domain/PDEase-like"/>
    <property type="match status" value="1"/>
</dbReference>
<comment type="caution">
    <text evidence="17">The sequence shown here is derived from an EMBL/GenBank/DDBJ whole genome shotgun (WGS) entry which is preliminary data.</text>
</comment>
<evidence type="ECO:0000256" key="6">
    <source>
        <dbReference type="ARBA" id="ARBA00022490"/>
    </source>
</evidence>
<feature type="binding site" evidence="13">
    <location>
        <position position="183"/>
    </location>
    <ligand>
        <name>Fe cation</name>
        <dbReference type="ChEBI" id="CHEBI:24875"/>
        <label>1</label>
    </ligand>
</feature>
<evidence type="ECO:0000313" key="18">
    <source>
        <dbReference type="Proteomes" id="UP000681967"/>
    </source>
</evidence>
<evidence type="ECO:0000259" key="15">
    <source>
        <dbReference type="PROSITE" id="PS50009"/>
    </source>
</evidence>
<feature type="binding site" evidence="13">
    <location>
        <position position="210"/>
    </location>
    <ligand>
        <name>Fe cation</name>
        <dbReference type="ChEBI" id="CHEBI:24875"/>
        <label>1</label>
    </ligand>
</feature>
<dbReference type="GO" id="GO:0007264">
    <property type="term" value="P:small GTPase-mediated signal transduction"/>
    <property type="evidence" value="ECO:0007669"/>
    <property type="project" value="InterPro"/>
</dbReference>
<accession>A0A8S2Q305</accession>
<evidence type="ECO:0000256" key="10">
    <source>
        <dbReference type="ARBA" id="ARBA00023004"/>
    </source>
</evidence>
<feature type="domain" description="N-terminal Ras-GEF" evidence="16">
    <location>
        <begin position="448"/>
        <end position="574"/>
    </location>
</feature>